<evidence type="ECO:0000256" key="4">
    <source>
        <dbReference type="ARBA" id="ARBA00022777"/>
    </source>
</evidence>
<sequence>MSGAPLISFYGDDFTGSTDAMEALSSNGIETVLFTRVPNAEEFAPFAHCRAVGLAGTSRSQSPIWMDRELRDALFWLKSLNAAHCHYKVCSTFDSAPHQGPIGRALEIGLDIFDQDMAAIIVGVPQLRRYTFFGHLFAGYRDAVYRIDRHPVMSRHPATPMREADLVLHLAGQTELPLARTGGTEATPASLAALRDEGIRGVLLDVHDLATQRAAGELILAGEGGLGPFIIGSSGVDYALIAAWRARGVLSPELPSFEPLQREARIAVVSGSCSPTTERQIRTAAHAGFLPIEVDYRAIASGMNADAVIDAALSRALPALEAGQSPILHTALGPDTTVSIDAAENDAVGRALGHMLDQIIARTGLARVAVAGGDTSSHALSQLGIFALTLRHPITQSPGSPVCLAHRYTGGTIEMTLKGGQIGNDDYLVRIRDGMVG</sequence>
<evidence type="ECO:0000313" key="10">
    <source>
        <dbReference type="Proteomes" id="UP000268192"/>
    </source>
</evidence>
<dbReference type="Proteomes" id="UP000268192">
    <property type="component" value="Chromosome"/>
</dbReference>
<dbReference type="AlphaFoldDB" id="A0A3S9B3T7"/>
<dbReference type="OrthoDB" id="7686359at2"/>
<dbReference type="InterPro" id="IPR031475">
    <property type="entry name" value="NBD_C"/>
</dbReference>
<dbReference type="RefSeq" id="WP_126009884.1">
    <property type="nucleotide sequence ID" value="NZ_CP032509.1"/>
</dbReference>
<evidence type="ECO:0000256" key="1">
    <source>
        <dbReference type="ARBA" id="ARBA00005715"/>
    </source>
</evidence>
<protein>
    <submittedName>
        <fullName evidence="9">Four-carbon acid sugar kinase family protein</fullName>
    </submittedName>
</protein>
<dbReference type="InterPro" id="IPR010737">
    <property type="entry name" value="4-carb_acid_sugar_kinase_N"/>
</dbReference>
<name>A0A3S9B3T7_9HYPH</name>
<evidence type="ECO:0000259" key="7">
    <source>
        <dbReference type="Pfam" id="PF07005"/>
    </source>
</evidence>
<keyword evidence="10" id="KW-1185">Reference proteome</keyword>
<feature type="domain" description="Four-carbon acid sugar kinase nucleotide binding" evidence="8">
    <location>
        <begin position="267"/>
        <end position="428"/>
    </location>
</feature>
<keyword evidence="3" id="KW-0547">Nucleotide-binding</keyword>
<evidence type="ECO:0000256" key="3">
    <source>
        <dbReference type="ARBA" id="ARBA00022741"/>
    </source>
</evidence>
<dbReference type="EMBL" id="CP032509">
    <property type="protein sequence ID" value="AZN71574.1"/>
    <property type="molecule type" value="Genomic_DNA"/>
</dbReference>
<keyword evidence="6" id="KW-0119">Carbohydrate metabolism</keyword>
<dbReference type="Pfam" id="PF17042">
    <property type="entry name" value="NBD_C"/>
    <property type="match status" value="1"/>
</dbReference>
<feature type="domain" description="Four-carbon acid sugar kinase N-terminal" evidence="7">
    <location>
        <begin position="8"/>
        <end position="240"/>
    </location>
</feature>
<evidence type="ECO:0000256" key="6">
    <source>
        <dbReference type="ARBA" id="ARBA00023277"/>
    </source>
</evidence>
<keyword evidence="2" id="KW-0808">Transferase</keyword>
<reference evidence="9 10" key="1">
    <citation type="submission" date="2018-09" db="EMBL/GenBank/DDBJ databases">
        <title>Marinorhizobium profundi gen. nov., sp. nov., isolated from a deep-sea sediment sample from the New Britain Trench and proposal of Marinorhizobiaceae fam. nov. in the order Rhizobiales of the class Alphaproteobacteria.</title>
        <authorList>
            <person name="Cao J."/>
        </authorList>
    </citation>
    <scope>NUCLEOTIDE SEQUENCE [LARGE SCALE GENOMIC DNA]</scope>
    <source>
        <strain evidence="9 10">WS11</strain>
    </source>
</reference>
<comment type="similarity">
    <text evidence="1">Belongs to the four-carbon acid sugar kinase family.</text>
</comment>
<dbReference type="InterPro" id="IPR037051">
    <property type="entry name" value="4-carb_acid_sugar_kinase_N_sf"/>
</dbReference>
<accession>A0A3S9B3T7</accession>
<gene>
    <name evidence="9" type="ORF">D5400_10080</name>
</gene>
<evidence type="ECO:0000313" key="9">
    <source>
        <dbReference type="EMBL" id="AZN71574.1"/>
    </source>
</evidence>
<keyword evidence="5" id="KW-0067">ATP-binding</keyword>
<dbReference type="SUPFAM" id="SSF142764">
    <property type="entry name" value="YgbK-like"/>
    <property type="match status" value="1"/>
</dbReference>
<organism evidence="9 10">
    <name type="scientific">Georhizobium profundi</name>
    <dbReference type="NCBI Taxonomy" id="2341112"/>
    <lineage>
        <taxon>Bacteria</taxon>
        <taxon>Pseudomonadati</taxon>
        <taxon>Pseudomonadota</taxon>
        <taxon>Alphaproteobacteria</taxon>
        <taxon>Hyphomicrobiales</taxon>
        <taxon>Rhizobiaceae</taxon>
        <taxon>Georhizobium</taxon>
    </lineage>
</organism>
<dbReference type="Gene3D" id="3.40.980.20">
    <property type="entry name" value="Four-carbon acid sugar kinase, nucleotide binding domain"/>
    <property type="match status" value="1"/>
</dbReference>
<dbReference type="GO" id="GO:0016301">
    <property type="term" value="F:kinase activity"/>
    <property type="evidence" value="ECO:0007669"/>
    <property type="project" value="UniProtKB-KW"/>
</dbReference>
<evidence type="ECO:0000259" key="8">
    <source>
        <dbReference type="Pfam" id="PF17042"/>
    </source>
</evidence>
<keyword evidence="4 9" id="KW-0418">Kinase</keyword>
<dbReference type="InterPro" id="IPR042213">
    <property type="entry name" value="NBD_C_sf"/>
</dbReference>
<evidence type="ECO:0000256" key="5">
    <source>
        <dbReference type="ARBA" id="ARBA00022840"/>
    </source>
</evidence>
<dbReference type="GO" id="GO:0005524">
    <property type="term" value="F:ATP binding"/>
    <property type="evidence" value="ECO:0007669"/>
    <property type="project" value="UniProtKB-KW"/>
</dbReference>
<dbReference type="KEGG" id="abaw:D5400_10080"/>
<dbReference type="Gene3D" id="3.40.50.10840">
    <property type="entry name" value="Putative sugar-binding, N-terminal domain"/>
    <property type="match status" value="1"/>
</dbReference>
<dbReference type="Pfam" id="PF07005">
    <property type="entry name" value="SBD_N"/>
    <property type="match status" value="1"/>
</dbReference>
<proteinExistence type="inferred from homology"/>
<evidence type="ECO:0000256" key="2">
    <source>
        <dbReference type="ARBA" id="ARBA00022679"/>
    </source>
</evidence>